<dbReference type="InterPro" id="IPR052981">
    <property type="entry name" value="Ingression_C2_domain"/>
</dbReference>
<evidence type="ECO:0000256" key="1">
    <source>
        <dbReference type="SAM" id="MobiDB-lite"/>
    </source>
</evidence>
<protein>
    <recommendedName>
        <fullName evidence="2">C2 domain-containing protein</fullName>
    </recommendedName>
</protein>
<dbReference type="AlphaFoldDB" id="A0A371DY76"/>
<feature type="region of interest" description="Disordered" evidence="1">
    <location>
        <begin position="131"/>
        <end position="508"/>
    </location>
</feature>
<dbReference type="PROSITE" id="PS50004">
    <property type="entry name" value="C2"/>
    <property type="match status" value="1"/>
</dbReference>
<dbReference type="SMART" id="SM00239">
    <property type="entry name" value="C2"/>
    <property type="match status" value="1"/>
</dbReference>
<dbReference type="PANTHER" id="PTHR47052:SF3">
    <property type="entry name" value="INGRESSION PROTEIN 1"/>
    <property type="match status" value="1"/>
</dbReference>
<feature type="compositionally biased region" description="Basic and acidic residues" evidence="1">
    <location>
        <begin position="439"/>
        <end position="478"/>
    </location>
</feature>
<keyword evidence="4" id="KW-1185">Reference proteome</keyword>
<evidence type="ECO:0000313" key="4">
    <source>
        <dbReference type="Proteomes" id="UP000256964"/>
    </source>
</evidence>
<proteinExistence type="predicted"/>
<feature type="compositionally biased region" description="Low complexity" evidence="1">
    <location>
        <begin position="154"/>
        <end position="169"/>
    </location>
</feature>
<feature type="domain" description="C2" evidence="2">
    <location>
        <begin position="1"/>
        <end position="110"/>
    </location>
</feature>
<dbReference type="PANTHER" id="PTHR47052">
    <property type="entry name" value="CONSERVED SERINE PROLINE-RICH PROTEIN (AFU_ORTHOLOGUE AFUA_2G01790)"/>
    <property type="match status" value="1"/>
</dbReference>
<evidence type="ECO:0000313" key="3">
    <source>
        <dbReference type="EMBL" id="RDX57489.1"/>
    </source>
</evidence>
<feature type="compositionally biased region" description="Pro residues" evidence="1">
    <location>
        <begin position="349"/>
        <end position="363"/>
    </location>
</feature>
<dbReference type="Proteomes" id="UP000256964">
    <property type="component" value="Unassembled WGS sequence"/>
</dbReference>
<gene>
    <name evidence="3" type="ORF">OH76DRAFT_1395307</name>
</gene>
<dbReference type="STRING" id="139420.A0A371DY76"/>
<reference evidence="3 4" key="1">
    <citation type="journal article" date="2018" name="Biotechnol. Biofuels">
        <title>Integrative visual omics of the white-rot fungus Polyporus brumalis exposes the biotechnological potential of its oxidative enzymes for delignifying raw plant biomass.</title>
        <authorList>
            <person name="Miyauchi S."/>
            <person name="Rancon A."/>
            <person name="Drula E."/>
            <person name="Hage H."/>
            <person name="Chaduli D."/>
            <person name="Favel A."/>
            <person name="Grisel S."/>
            <person name="Henrissat B."/>
            <person name="Herpoel-Gimbert I."/>
            <person name="Ruiz-Duenas F.J."/>
            <person name="Chevret D."/>
            <person name="Hainaut M."/>
            <person name="Lin J."/>
            <person name="Wang M."/>
            <person name="Pangilinan J."/>
            <person name="Lipzen A."/>
            <person name="Lesage-Meessen L."/>
            <person name="Navarro D."/>
            <person name="Riley R."/>
            <person name="Grigoriev I.V."/>
            <person name="Zhou S."/>
            <person name="Raouche S."/>
            <person name="Rosso M.N."/>
        </authorList>
    </citation>
    <scope>NUCLEOTIDE SEQUENCE [LARGE SCALE GENOMIC DNA]</scope>
    <source>
        <strain evidence="3 4">BRFM 1820</strain>
    </source>
</reference>
<accession>A0A371DY76</accession>
<feature type="compositionally biased region" description="Pro residues" evidence="1">
    <location>
        <begin position="279"/>
        <end position="294"/>
    </location>
</feature>
<feature type="compositionally biased region" description="Low complexity" evidence="1">
    <location>
        <begin position="423"/>
        <end position="432"/>
    </location>
</feature>
<dbReference type="InterPro" id="IPR000008">
    <property type="entry name" value="C2_dom"/>
</dbReference>
<dbReference type="OrthoDB" id="270970at2759"/>
<feature type="compositionally biased region" description="Pro residues" evidence="1">
    <location>
        <begin position="407"/>
        <end position="422"/>
    </location>
</feature>
<dbReference type="InterPro" id="IPR035892">
    <property type="entry name" value="C2_domain_sf"/>
</dbReference>
<dbReference type="EMBL" id="KZ857379">
    <property type="protein sequence ID" value="RDX57489.1"/>
    <property type="molecule type" value="Genomic_DNA"/>
</dbReference>
<dbReference type="Gene3D" id="2.60.40.150">
    <property type="entry name" value="C2 domain"/>
    <property type="match status" value="1"/>
</dbReference>
<dbReference type="Pfam" id="PF00168">
    <property type="entry name" value="C2"/>
    <property type="match status" value="1"/>
</dbReference>
<sequence length="508" mass="55496">MSTGREIGTLVVVVLKARNLRDKHTIHKQDVFAQATLDKTTKKTKTDVRGGQHPVWDEELRFPIFNPASDETRKLEVACYSKEPRSDDFIGRGTVDISETLKTGEFDDWVPLQMEDGQYRGDVFLEMTFYSAAPPPQRRPSKWEPKDRLKRPESAYAYPASSPQATSAPNGRTGHSPGAHKNDALPPLPEESGPPATIPAILRPGGGAPSRTSPKAGGGLLPPEHPAHTHAPYTAPRDPSPPAPVRHLLSDTPLDSIPAHLRPGGGAPRPSAHAQPVPAAAPPHIPDPYIPTPEIPAYNTPARPQTYYDAGDYAPPQPRPYPQYTAPAPRPRSYGEYEPPSRGSWYSAPPVPEPQSQPYPPYGGFPSTSGYGREQNLDLPDPYLLARYKTPLPLPNDSRTQSQPQSQPTPKPQTQTQPPPKHPQAASLQAQPAPKPKGPSREERDRQIALELEKEEEERQRKAREQEVRDLELARQLDMELNLDGNGEASSGSEVRTAAGAPGMPGGL</sequence>
<name>A0A371DY76_9APHY</name>
<dbReference type="SUPFAM" id="SSF49562">
    <property type="entry name" value="C2 domain (Calcium/lipid-binding domain, CaLB)"/>
    <property type="match status" value="1"/>
</dbReference>
<feature type="compositionally biased region" description="Basic and acidic residues" evidence="1">
    <location>
        <begin position="141"/>
        <end position="153"/>
    </location>
</feature>
<organism evidence="3 4">
    <name type="scientific">Lentinus brumalis</name>
    <dbReference type="NCBI Taxonomy" id="2498619"/>
    <lineage>
        <taxon>Eukaryota</taxon>
        <taxon>Fungi</taxon>
        <taxon>Dikarya</taxon>
        <taxon>Basidiomycota</taxon>
        <taxon>Agaricomycotina</taxon>
        <taxon>Agaricomycetes</taxon>
        <taxon>Polyporales</taxon>
        <taxon>Polyporaceae</taxon>
        <taxon>Lentinus</taxon>
    </lineage>
</organism>
<evidence type="ECO:0000259" key="2">
    <source>
        <dbReference type="PROSITE" id="PS50004"/>
    </source>
</evidence>